<feature type="active site" evidence="8">
    <location>
        <position position="258"/>
    </location>
</feature>
<dbReference type="GO" id="GO:0016020">
    <property type="term" value="C:membrane"/>
    <property type="evidence" value="ECO:0007669"/>
    <property type="project" value="InterPro"/>
</dbReference>
<dbReference type="EC" id="3.4.24.-" evidence="10"/>
<keyword evidence="12" id="KW-1185">Reference proteome</keyword>
<dbReference type="GO" id="GO:0046872">
    <property type="term" value="F:metal ion binding"/>
    <property type="evidence" value="ECO:0007669"/>
    <property type="project" value="UniProtKB-KW"/>
</dbReference>
<keyword evidence="4 10" id="KW-0378">Hydrolase</keyword>
<dbReference type="WBParaSite" id="PTRK_0001369600.1">
    <property type="protein sequence ID" value="PTRK_0001369600.1"/>
    <property type="gene ID" value="PTRK_0001369600"/>
</dbReference>
<evidence type="ECO:0000256" key="5">
    <source>
        <dbReference type="ARBA" id="ARBA00022833"/>
    </source>
</evidence>
<dbReference type="Pfam" id="PF01457">
    <property type="entry name" value="Peptidase_M8"/>
    <property type="match status" value="1"/>
</dbReference>
<sequence>MILKILLNSFQNVYNNIFTIAILIILLIPDKISSLPCSYVGPEIEEIQLGVPLIPHHHNKKRRRHVTDSNNNNNAHKLKIHLHYDENSIGKLGINLHNYINSTLLPSAITFWEDALLVRGERYPIRLTRKCQSNSFYLKNDGTQVCVGGCKEETKCGEVVIPNEHLLKCSYCSKSSTKSCNKYYGTDGVGINDGDFLLYVSVVSSVKCKNNDTIAYAAHCQQEAQFDRPIAGHVNICPKALSTHLHDQEILISTIKHEILHALGFAHGLFAFYRNDDGTPRTKRNRHNRPLSLNKEKGYFDWDDNTIKTIIRNDWWTPTGYIEREINMVVTERVVEEVRKHFDCPILEGAELEDQGGLGTSLTHWEKRIFENEAMTGTHTQNPVYSRITLALMEDTGWYRANYDVAEELHWGHKLGCNFTMESCGKWINDRIERKKSVAPFCVEVKHDGRMSLAQTRCTDQRDSVALCNLVPYKHQIPEKYRNFKKLRNIDNSEVSYFGGSVELADFCPYTQEFEWKDNFDDSGNRIRRDSRCELHSNAPNSIHNTLLEVYGHESQCFDFNHHWARKKCDERLPFYQSMAGCYEYKCEDGMIHISVFNSSIFYPCYHANQLIYINRIIDGWLIEGTIKCPPCNETCNENDFIKSANNNLNYNNTEIALKCKEDEKIPGIYVGDQFLDVPCCSNILHSSLSIIIIIFFSLQNIYHPGL</sequence>
<evidence type="ECO:0000313" key="13">
    <source>
        <dbReference type="WBParaSite" id="PTRK_0001369600.1"/>
    </source>
</evidence>
<dbReference type="Gene3D" id="2.30.34.10">
    <property type="entry name" value="Leishmanolysin domain 4"/>
    <property type="match status" value="1"/>
</dbReference>
<organism evidence="12 13">
    <name type="scientific">Parastrongyloides trichosuri</name>
    <name type="common">Possum-specific nematode worm</name>
    <dbReference type="NCBI Taxonomy" id="131310"/>
    <lineage>
        <taxon>Eukaryota</taxon>
        <taxon>Metazoa</taxon>
        <taxon>Ecdysozoa</taxon>
        <taxon>Nematoda</taxon>
        <taxon>Chromadorea</taxon>
        <taxon>Rhabditida</taxon>
        <taxon>Tylenchina</taxon>
        <taxon>Panagrolaimomorpha</taxon>
        <taxon>Strongyloidoidea</taxon>
        <taxon>Strongyloididae</taxon>
        <taxon>Parastrongyloides</taxon>
    </lineage>
</organism>
<evidence type="ECO:0000256" key="2">
    <source>
        <dbReference type="ARBA" id="ARBA00022670"/>
    </source>
</evidence>
<evidence type="ECO:0000256" key="3">
    <source>
        <dbReference type="ARBA" id="ARBA00022723"/>
    </source>
</evidence>
<keyword evidence="11" id="KW-0472">Membrane</keyword>
<dbReference type="InterPro" id="IPR001577">
    <property type="entry name" value="Peptidase_M8"/>
</dbReference>
<keyword evidence="2 10" id="KW-0645">Protease</keyword>
<dbReference type="GO" id="GO:0004222">
    <property type="term" value="F:metalloendopeptidase activity"/>
    <property type="evidence" value="ECO:0007669"/>
    <property type="project" value="UniProtKB-UniRule"/>
</dbReference>
<feature type="transmembrane region" description="Helical" evidence="11">
    <location>
        <begin position="12"/>
        <end position="29"/>
    </location>
</feature>
<evidence type="ECO:0000256" key="10">
    <source>
        <dbReference type="RuleBase" id="RU366077"/>
    </source>
</evidence>
<keyword evidence="3 9" id="KW-0479">Metal-binding</keyword>
<feature type="binding site" evidence="9">
    <location>
        <position position="257"/>
    </location>
    <ligand>
        <name>Zn(2+)</name>
        <dbReference type="ChEBI" id="CHEBI:29105"/>
        <note>catalytic</note>
    </ligand>
</feature>
<dbReference type="GO" id="GO:0005737">
    <property type="term" value="C:cytoplasm"/>
    <property type="evidence" value="ECO:0007669"/>
    <property type="project" value="TreeGrafter"/>
</dbReference>
<feature type="binding site" evidence="9">
    <location>
        <position position="364"/>
    </location>
    <ligand>
        <name>Zn(2+)</name>
        <dbReference type="ChEBI" id="CHEBI:29105"/>
        <note>catalytic</note>
    </ligand>
</feature>
<dbReference type="PANTHER" id="PTHR10942:SF0">
    <property type="entry name" value="LEISHMANOLYSIN-LIKE PEPTIDASE"/>
    <property type="match status" value="1"/>
</dbReference>
<proteinExistence type="inferred from homology"/>
<evidence type="ECO:0000256" key="6">
    <source>
        <dbReference type="ARBA" id="ARBA00023049"/>
    </source>
</evidence>
<dbReference type="AlphaFoldDB" id="A0A0N4ZY23"/>
<evidence type="ECO:0000256" key="4">
    <source>
        <dbReference type="ARBA" id="ARBA00022801"/>
    </source>
</evidence>
<dbReference type="GO" id="GO:0007155">
    <property type="term" value="P:cell adhesion"/>
    <property type="evidence" value="ECO:0007669"/>
    <property type="project" value="InterPro"/>
</dbReference>
<protein>
    <recommendedName>
        <fullName evidence="7 10">Leishmanolysin-like peptidase</fullName>
        <ecNumber evidence="10">3.4.24.-</ecNumber>
    </recommendedName>
</protein>
<evidence type="ECO:0000256" key="7">
    <source>
        <dbReference type="ARBA" id="ARBA00039717"/>
    </source>
</evidence>
<comment type="similarity">
    <text evidence="1 10">Belongs to the peptidase M8 family.</text>
</comment>
<accession>A0A0N4ZY23</accession>
<evidence type="ECO:0000256" key="9">
    <source>
        <dbReference type="PIRSR" id="PIRSR601577-2"/>
    </source>
</evidence>
<dbReference type="Gene3D" id="2.10.55.10">
    <property type="entry name" value="Leishmanolysin domain 3"/>
    <property type="match status" value="1"/>
</dbReference>
<name>A0A0N4ZY23_PARTI</name>
<evidence type="ECO:0000256" key="11">
    <source>
        <dbReference type="SAM" id="Phobius"/>
    </source>
</evidence>
<reference evidence="13" key="1">
    <citation type="submission" date="2017-02" db="UniProtKB">
        <authorList>
            <consortium name="WormBaseParasite"/>
        </authorList>
    </citation>
    <scope>IDENTIFICATION</scope>
</reference>
<dbReference type="Proteomes" id="UP000038045">
    <property type="component" value="Unplaced"/>
</dbReference>
<keyword evidence="11" id="KW-0812">Transmembrane</keyword>
<evidence type="ECO:0000256" key="1">
    <source>
        <dbReference type="ARBA" id="ARBA00005860"/>
    </source>
</evidence>
<keyword evidence="6 9" id="KW-0482">Metalloprotease</keyword>
<dbReference type="PANTHER" id="PTHR10942">
    <property type="entry name" value="LEISHMANOLYSIN-LIKE PEPTIDASE"/>
    <property type="match status" value="1"/>
</dbReference>
<feature type="binding site" evidence="9">
    <location>
        <position position="261"/>
    </location>
    <ligand>
        <name>Zn(2+)</name>
        <dbReference type="ChEBI" id="CHEBI:29105"/>
        <note>catalytic</note>
    </ligand>
</feature>
<dbReference type="FunFam" id="3.90.132.10:FF:000001">
    <property type="entry name" value="leishmanolysin-like peptidase isoform X2"/>
    <property type="match status" value="1"/>
</dbReference>
<evidence type="ECO:0000313" key="12">
    <source>
        <dbReference type="Proteomes" id="UP000038045"/>
    </source>
</evidence>
<dbReference type="Gene3D" id="3.90.132.10">
    <property type="entry name" value="Leishmanolysin , domain 2"/>
    <property type="match status" value="1"/>
</dbReference>
<dbReference type="SUPFAM" id="SSF55486">
    <property type="entry name" value="Metalloproteases ('zincins'), catalytic domain"/>
    <property type="match status" value="1"/>
</dbReference>
<evidence type="ECO:0000256" key="8">
    <source>
        <dbReference type="PIRSR" id="PIRSR601577-1"/>
    </source>
</evidence>
<comment type="cofactor">
    <cofactor evidence="9 10">
        <name>Zn(2+)</name>
        <dbReference type="ChEBI" id="CHEBI:29105"/>
    </cofactor>
    <text evidence="9 10">Binds 1 zinc ion per subunit.</text>
</comment>
<dbReference type="GO" id="GO:0006508">
    <property type="term" value="P:proteolysis"/>
    <property type="evidence" value="ECO:0007669"/>
    <property type="project" value="UniProtKB-KW"/>
</dbReference>
<dbReference type="STRING" id="131310.A0A0N4ZY23"/>
<dbReference type="FunFam" id="3.10.170.20:FF:000007">
    <property type="entry name" value="Leishmanolysin-like peptidase"/>
    <property type="match status" value="1"/>
</dbReference>
<dbReference type="Gene3D" id="3.10.170.20">
    <property type="match status" value="1"/>
</dbReference>
<keyword evidence="5 9" id="KW-0862">Zinc</keyword>
<keyword evidence="11" id="KW-1133">Transmembrane helix</keyword>